<reference evidence="20" key="1">
    <citation type="submission" date="2016-09" db="EMBL/GenBank/DDBJ databases">
        <title>Acidihalobacter prosperus F5.</title>
        <authorList>
            <person name="Khaleque H.N."/>
            <person name="Ramsay J.P."/>
            <person name="Kaksonen A.H."/>
            <person name="Boxall N.J."/>
            <person name="Watkin E.L.J."/>
        </authorList>
    </citation>
    <scope>NUCLEOTIDE SEQUENCE [LARGE SCALE GENOMIC DNA]</scope>
    <source>
        <strain evidence="20">F5</strain>
    </source>
</reference>
<comment type="function">
    <text evidence="15">Component of the sulfite reductase complex that catalyzes the 6-electron reduction of sulfite to sulfide. This is one of several activities required for the biosynthesis of L-cysteine from sulfate.</text>
</comment>
<keyword evidence="11" id="KW-0408">Iron</keyword>
<keyword evidence="13" id="KW-0028">Amino-acid biosynthesis</keyword>
<keyword evidence="10" id="KW-0560">Oxidoreductase</keyword>
<dbReference type="PANTHER" id="PTHR11493:SF47">
    <property type="entry name" value="SULFITE REDUCTASE [NADPH] SUBUNIT BETA"/>
    <property type="match status" value="1"/>
</dbReference>
<evidence type="ECO:0000256" key="2">
    <source>
        <dbReference type="ARBA" id="ARBA00001966"/>
    </source>
</evidence>
<dbReference type="GO" id="GO:0046872">
    <property type="term" value="F:metal ion binding"/>
    <property type="evidence" value="ECO:0007669"/>
    <property type="project" value="UniProtKB-KW"/>
</dbReference>
<evidence type="ECO:0000259" key="18">
    <source>
        <dbReference type="Pfam" id="PF03460"/>
    </source>
</evidence>
<evidence type="ECO:0000256" key="6">
    <source>
        <dbReference type="ARBA" id="ARBA00022485"/>
    </source>
</evidence>
<dbReference type="InterPro" id="IPR006066">
    <property type="entry name" value="NO2/SO3_Rdtase_FeS/sirohaem_BS"/>
</dbReference>
<accession>A0A1D8ILW2</accession>
<dbReference type="GO" id="GO:0019344">
    <property type="term" value="P:cysteine biosynthetic process"/>
    <property type="evidence" value="ECO:0007669"/>
    <property type="project" value="UniProtKB-KW"/>
</dbReference>
<evidence type="ECO:0000256" key="7">
    <source>
        <dbReference type="ARBA" id="ARBA00022617"/>
    </source>
</evidence>
<dbReference type="InterPro" id="IPR036136">
    <property type="entry name" value="Nit/Sulf_reduc_fer-like_dom_sf"/>
</dbReference>
<evidence type="ECO:0000256" key="13">
    <source>
        <dbReference type="ARBA" id="ARBA00023192"/>
    </source>
</evidence>
<dbReference type="Pfam" id="PF01077">
    <property type="entry name" value="NIR_SIR"/>
    <property type="match status" value="1"/>
</dbReference>
<dbReference type="KEGG" id="aprs:BI364_05140"/>
<keyword evidence="7" id="KW-0349">Heme</keyword>
<evidence type="ECO:0000256" key="1">
    <source>
        <dbReference type="ARBA" id="ARBA00001929"/>
    </source>
</evidence>
<dbReference type="InterPro" id="IPR045854">
    <property type="entry name" value="NO2/SO3_Rdtase_4Fe4S_sf"/>
</dbReference>
<dbReference type="SUPFAM" id="SSF56014">
    <property type="entry name" value="Nitrite and sulphite reductase 4Fe-4S domain-like"/>
    <property type="match status" value="2"/>
</dbReference>
<keyword evidence="12" id="KW-0411">Iron-sulfur</keyword>
<comment type="cofactor">
    <cofactor evidence="2">
        <name>[4Fe-4S] cluster</name>
        <dbReference type="ChEBI" id="CHEBI:49883"/>
    </cofactor>
</comment>
<evidence type="ECO:0000256" key="3">
    <source>
        <dbReference type="ARBA" id="ARBA00004774"/>
    </source>
</evidence>
<evidence type="ECO:0000256" key="11">
    <source>
        <dbReference type="ARBA" id="ARBA00023004"/>
    </source>
</evidence>
<evidence type="ECO:0000256" key="4">
    <source>
        <dbReference type="ARBA" id="ARBA00010429"/>
    </source>
</evidence>
<evidence type="ECO:0000259" key="17">
    <source>
        <dbReference type="Pfam" id="PF01077"/>
    </source>
</evidence>
<dbReference type="Gene3D" id="3.30.413.10">
    <property type="entry name" value="Sulfite Reductase Hemoprotein, domain 1"/>
    <property type="match status" value="2"/>
</dbReference>
<evidence type="ECO:0000256" key="15">
    <source>
        <dbReference type="ARBA" id="ARBA00057160"/>
    </source>
</evidence>
<evidence type="ECO:0000256" key="10">
    <source>
        <dbReference type="ARBA" id="ARBA00023002"/>
    </source>
</evidence>
<dbReference type="InterPro" id="IPR005117">
    <property type="entry name" value="NiRdtase/SiRdtase_haem-b_fer"/>
</dbReference>
<dbReference type="PANTHER" id="PTHR11493">
    <property type="entry name" value="SULFITE REDUCTASE [NADPH] SUBUNIT BETA-RELATED"/>
    <property type="match status" value="1"/>
</dbReference>
<dbReference type="PRINTS" id="PR00397">
    <property type="entry name" value="SIROHAEM"/>
</dbReference>
<dbReference type="GO" id="GO:0020037">
    <property type="term" value="F:heme binding"/>
    <property type="evidence" value="ECO:0007669"/>
    <property type="project" value="InterPro"/>
</dbReference>
<feature type="domain" description="Nitrite/sulphite reductase 4Fe-4S" evidence="17">
    <location>
        <begin position="164"/>
        <end position="319"/>
    </location>
</feature>
<dbReference type="SUPFAM" id="SSF55124">
    <property type="entry name" value="Nitrite/Sulfite reductase N-terminal domain-like"/>
    <property type="match status" value="2"/>
</dbReference>
<dbReference type="PROSITE" id="PS00365">
    <property type="entry name" value="NIR_SIR"/>
    <property type="match status" value="1"/>
</dbReference>
<dbReference type="Proteomes" id="UP000095401">
    <property type="component" value="Chromosome"/>
</dbReference>
<comment type="catalytic activity">
    <reaction evidence="14">
        <text>hydrogen sulfide + 3 NADP(+) + 3 H2O = sulfite + 3 NADPH + 4 H(+)</text>
        <dbReference type="Rhea" id="RHEA:13801"/>
        <dbReference type="ChEBI" id="CHEBI:15377"/>
        <dbReference type="ChEBI" id="CHEBI:15378"/>
        <dbReference type="ChEBI" id="CHEBI:17359"/>
        <dbReference type="ChEBI" id="CHEBI:29919"/>
        <dbReference type="ChEBI" id="CHEBI:57783"/>
        <dbReference type="ChEBI" id="CHEBI:58349"/>
        <dbReference type="EC" id="1.8.1.2"/>
    </reaction>
</comment>
<comment type="cofactor">
    <cofactor evidence="1">
        <name>siroheme</name>
        <dbReference type="ChEBI" id="CHEBI:60052"/>
    </cofactor>
</comment>
<evidence type="ECO:0000256" key="12">
    <source>
        <dbReference type="ARBA" id="ARBA00023014"/>
    </source>
</evidence>
<keyword evidence="6" id="KW-0004">4Fe-4S</keyword>
<feature type="domain" description="Nitrite/Sulfite reductase ferredoxin-like" evidence="18">
    <location>
        <begin position="346"/>
        <end position="409"/>
    </location>
</feature>
<feature type="domain" description="Nitrite/Sulfite reductase ferredoxin-like" evidence="18">
    <location>
        <begin position="70"/>
        <end position="130"/>
    </location>
</feature>
<evidence type="ECO:0000256" key="9">
    <source>
        <dbReference type="ARBA" id="ARBA00022857"/>
    </source>
</evidence>
<gene>
    <name evidence="19" type="ORF">BI364_05140</name>
</gene>
<keyword evidence="13" id="KW-0198">Cysteine biosynthesis</keyword>
<evidence type="ECO:0000256" key="14">
    <source>
        <dbReference type="ARBA" id="ARBA00052219"/>
    </source>
</evidence>
<dbReference type="AlphaFoldDB" id="A0A1D8ILW2"/>
<name>A0A1D8ILW2_9GAMM</name>
<dbReference type="GO" id="GO:0050311">
    <property type="term" value="F:sulfite reductase (ferredoxin) activity"/>
    <property type="evidence" value="ECO:0007669"/>
    <property type="project" value="TreeGrafter"/>
</dbReference>
<proteinExistence type="inferred from homology"/>
<evidence type="ECO:0000313" key="19">
    <source>
        <dbReference type="EMBL" id="AOU97443.1"/>
    </source>
</evidence>
<dbReference type="Pfam" id="PF03460">
    <property type="entry name" value="NIR_SIR_ferr"/>
    <property type="match status" value="2"/>
</dbReference>
<comment type="similarity">
    <text evidence="4">Belongs to the nitrite and sulfite reductase 4Fe-4S domain family.</text>
</comment>
<dbReference type="GO" id="GO:0004783">
    <property type="term" value="F:sulfite reductase (NADPH) activity"/>
    <property type="evidence" value="ECO:0007669"/>
    <property type="project" value="UniProtKB-EC"/>
</dbReference>
<organism evidence="19 20">
    <name type="scientific">Acidihalobacter yilgarnensis</name>
    <dbReference type="NCBI Taxonomy" id="2819280"/>
    <lineage>
        <taxon>Bacteria</taxon>
        <taxon>Pseudomonadati</taxon>
        <taxon>Pseudomonadota</taxon>
        <taxon>Gammaproteobacteria</taxon>
        <taxon>Chromatiales</taxon>
        <taxon>Ectothiorhodospiraceae</taxon>
        <taxon>Acidihalobacter</taxon>
    </lineage>
</organism>
<dbReference type="InterPro" id="IPR045169">
    <property type="entry name" value="NO2/SO3_Rdtase_4Fe4S_prot"/>
</dbReference>
<keyword evidence="20" id="KW-1185">Reference proteome</keyword>
<evidence type="ECO:0000256" key="5">
    <source>
        <dbReference type="ARBA" id="ARBA00012604"/>
    </source>
</evidence>
<evidence type="ECO:0000256" key="16">
    <source>
        <dbReference type="ARBA" id="ARBA00062253"/>
    </source>
</evidence>
<comment type="subunit">
    <text evidence="16">Alpha(8)-beta(8). The alpha component is a flavoprotein, the beta component is a hemoprotein.</text>
</comment>
<dbReference type="FunFam" id="3.30.413.10:FF:000003">
    <property type="entry name" value="Sulfite reductase [NADPH] hemoprotein beta-component"/>
    <property type="match status" value="1"/>
</dbReference>
<evidence type="ECO:0000313" key="20">
    <source>
        <dbReference type="Proteomes" id="UP000095401"/>
    </source>
</evidence>
<evidence type="ECO:0000256" key="8">
    <source>
        <dbReference type="ARBA" id="ARBA00022723"/>
    </source>
</evidence>
<sequence length="567" mass="61897">MSTEKPLSDVERVKTASRGLRGSLVESLTLGYTGAIKIDDTQVIKFHGIYQQDDRDVRAERQRQKLEPLYQFMARLRLPGGVLNATQWLALSAIARAHGNASLRITSRQSIQFHGLFKGDIKPALQDLERALLDTISACGDINRNVIACANPGRSPLYGEVYGWARKIATHLLPRSRAYHEIWLDGEPAAQPEAEPLYGSSYLPRKFKIAIAIPPSNDVDVFAHDLGLVAIEAEGCLTGFNVAVGGGLGRSHANPATYARVADVIGFCTPDQVLAVTEAVVAVQRDHGNRSDRAQARLKYTIDRMGLRTFVAEVARRSGFDLSPARPARFITSGDDFGWVEHFDGTACLTLYVPGGRLVDGGQDHLSLSALDTLVRAHAGELRLTCNQNLALVGVTPAARPRIEALLAQHALDLAPRRTPLETGAMACVALPTCPLAMAESERYLPVLLTRLNALLGDYGLEREALSLRMTGCPNGCARPYLAEIGLVGKAPGRYDLHLGSDRAGTRLNTRVRESLDEDELVEVLRPLLARFAGERLPGEAFGDFLHRLDLIEVIDPRAVVPNKHKE</sequence>
<protein>
    <recommendedName>
        <fullName evidence="5">assimilatory sulfite reductase (NADPH)</fullName>
        <ecNumber evidence="5">1.8.1.2</ecNumber>
    </recommendedName>
</protein>
<dbReference type="GO" id="GO:0009337">
    <property type="term" value="C:sulfite reductase complex (NADPH)"/>
    <property type="evidence" value="ECO:0007669"/>
    <property type="project" value="TreeGrafter"/>
</dbReference>
<dbReference type="GO" id="GO:0000103">
    <property type="term" value="P:sulfate assimilation"/>
    <property type="evidence" value="ECO:0007669"/>
    <property type="project" value="TreeGrafter"/>
</dbReference>
<dbReference type="NCBIfam" id="NF010029">
    <property type="entry name" value="PRK13504.1"/>
    <property type="match status" value="1"/>
</dbReference>
<dbReference type="GO" id="GO:0051539">
    <property type="term" value="F:4 iron, 4 sulfur cluster binding"/>
    <property type="evidence" value="ECO:0007669"/>
    <property type="project" value="UniProtKB-KW"/>
</dbReference>
<dbReference type="InterPro" id="IPR006067">
    <property type="entry name" value="NO2/SO3_Rdtase_4Fe4S_dom"/>
</dbReference>
<dbReference type="EMBL" id="CP017415">
    <property type="protein sequence ID" value="AOU97443.1"/>
    <property type="molecule type" value="Genomic_DNA"/>
</dbReference>
<dbReference type="EC" id="1.8.1.2" evidence="5"/>
<comment type="pathway">
    <text evidence="3">Sulfur metabolism; hydrogen sulfide biosynthesis; hydrogen sulfide from sulfite (NADPH route): step 1/1.</text>
</comment>
<keyword evidence="8" id="KW-0479">Metal-binding</keyword>
<keyword evidence="9" id="KW-0521">NADP</keyword>